<evidence type="ECO:0000256" key="1">
    <source>
        <dbReference type="ARBA" id="ARBA00004123"/>
    </source>
</evidence>
<dbReference type="EMBL" id="CAJVPY010011242">
    <property type="protein sequence ID" value="CAG8725370.1"/>
    <property type="molecule type" value="Genomic_DNA"/>
</dbReference>
<dbReference type="Gene3D" id="2.130.10.10">
    <property type="entry name" value="YVTN repeat-like/Quinoprotein amine dehydrogenase"/>
    <property type="match status" value="1"/>
</dbReference>
<evidence type="ECO:0000313" key="5">
    <source>
        <dbReference type="EMBL" id="CAG8725370.1"/>
    </source>
</evidence>
<dbReference type="OrthoDB" id="427795at2759"/>
<dbReference type="PANTHER" id="PTHR22652:SF0">
    <property type="entry name" value="NUCLEOPORIN NUP43"/>
    <property type="match status" value="1"/>
</dbReference>
<comment type="caution">
    <text evidence="5">The sequence shown here is derived from an EMBL/GenBank/DDBJ whole genome shotgun (WGS) entry which is preliminary data.</text>
</comment>
<dbReference type="Proteomes" id="UP000789405">
    <property type="component" value="Unassembled WGS sequence"/>
</dbReference>
<evidence type="ECO:0000256" key="4">
    <source>
        <dbReference type="ARBA" id="ARBA00023242"/>
    </source>
</evidence>
<sequence>MPDLESLYAQHAYGKLSKVRFSASQQTYDSRFTLFATGTWDEKEKNALTLWKSEETPISLRNLVPSYENKIIAKIAHKGDVRDMQFIGDNLLLTSSSKGCVHVFNCVKFERDETERETDFDIEMHVDHAYKMHPIITHYLHSFSENKSAAATGMAIKPFSTQDLEIASVGEDGKLVLFKVTDQNHRKIITAGSSGQLRLFDCRNPNKPCAKFYDPAHPRDALNCLKVNSSQVHQIVSGSSQGFVTIWDTRNLSKPEKQTHPHKNNVYELIFHPYRAGILLSCSEDGTIGIMDFNPHAENLRHHGTLRDSILIRKLGSGFNNLAINSIDYNPVARLLIGGSDSQNLLSKELE</sequence>
<evidence type="ECO:0000313" key="6">
    <source>
        <dbReference type="Proteomes" id="UP000789405"/>
    </source>
</evidence>
<keyword evidence="6" id="KW-1185">Reference proteome</keyword>
<gene>
    <name evidence="5" type="ORF">DERYTH_LOCUS14668</name>
</gene>
<organism evidence="5 6">
    <name type="scientific">Dentiscutata erythropus</name>
    <dbReference type="NCBI Taxonomy" id="1348616"/>
    <lineage>
        <taxon>Eukaryota</taxon>
        <taxon>Fungi</taxon>
        <taxon>Fungi incertae sedis</taxon>
        <taxon>Mucoromycota</taxon>
        <taxon>Glomeromycotina</taxon>
        <taxon>Glomeromycetes</taxon>
        <taxon>Diversisporales</taxon>
        <taxon>Gigasporaceae</taxon>
        <taxon>Dentiscutata</taxon>
    </lineage>
</organism>
<name>A0A9N9NEQ5_9GLOM</name>
<evidence type="ECO:0000256" key="3">
    <source>
        <dbReference type="ARBA" id="ARBA00022737"/>
    </source>
</evidence>
<dbReference type="InterPro" id="IPR001680">
    <property type="entry name" value="WD40_rpt"/>
</dbReference>
<dbReference type="InterPro" id="IPR015943">
    <property type="entry name" value="WD40/YVTN_repeat-like_dom_sf"/>
</dbReference>
<keyword evidence="3" id="KW-0677">Repeat</keyword>
<proteinExistence type="predicted"/>
<protein>
    <submittedName>
        <fullName evidence="5">20922_t:CDS:1</fullName>
    </submittedName>
</protein>
<comment type="subcellular location">
    <subcellularLocation>
        <location evidence="1">Nucleus</location>
    </subcellularLocation>
</comment>
<dbReference type="PANTHER" id="PTHR22652">
    <property type="entry name" value="NUCLEOPORIN NUP43"/>
    <property type="match status" value="1"/>
</dbReference>
<dbReference type="AlphaFoldDB" id="A0A9N9NEQ5"/>
<accession>A0A9N9NEQ5</accession>
<dbReference type="Pfam" id="PF00400">
    <property type="entry name" value="WD40"/>
    <property type="match status" value="1"/>
</dbReference>
<keyword evidence="2" id="KW-0853">WD repeat</keyword>
<dbReference type="SUPFAM" id="SSF50978">
    <property type="entry name" value="WD40 repeat-like"/>
    <property type="match status" value="1"/>
</dbReference>
<evidence type="ECO:0000256" key="2">
    <source>
        <dbReference type="ARBA" id="ARBA00022574"/>
    </source>
</evidence>
<reference evidence="5" key="1">
    <citation type="submission" date="2021-06" db="EMBL/GenBank/DDBJ databases">
        <authorList>
            <person name="Kallberg Y."/>
            <person name="Tangrot J."/>
            <person name="Rosling A."/>
        </authorList>
    </citation>
    <scope>NUCLEOTIDE SEQUENCE</scope>
    <source>
        <strain evidence="5">MA453B</strain>
    </source>
</reference>
<keyword evidence="4" id="KW-0539">Nucleus</keyword>
<dbReference type="InterPro" id="IPR036322">
    <property type="entry name" value="WD40_repeat_dom_sf"/>
</dbReference>
<dbReference type="GO" id="GO:0031080">
    <property type="term" value="C:nuclear pore outer ring"/>
    <property type="evidence" value="ECO:0007669"/>
    <property type="project" value="TreeGrafter"/>
</dbReference>
<dbReference type="SMART" id="SM00320">
    <property type="entry name" value="WD40"/>
    <property type="match status" value="4"/>
</dbReference>